<keyword evidence="7" id="KW-0175">Coiled coil</keyword>
<evidence type="ECO:0000256" key="2">
    <source>
        <dbReference type="ARBA" id="ARBA00004186"/>
    </source>
</evidence>
<feature type="region of interest" description="Disordered" evidence="8">
    <location>
        <begin position="214"/>
        <end position="431"/>
    </location>
</feature>
<feature type="region of interest" description="Disordered" evidence="8">
    <location>
        <begin position="446"/>
        <end position="487"/>
    </location>
</feature>
<dbReference type="InterPro" id="IPR005635">
    <property type="entry name" value="Inner_centromere_prot_ARK-bd"/>
</dbReference>
<dbReference type="GO" id="GO:0005634">
    <property type="term" value="C:nucleus"/>
    <property type="evidence" value="ECO:0007669"/>
    <property type="project" value="UniProtKB-SubCell"/>
</dbReference>
<dbReference type="Pfam" id="PF03941">
    <property type="entry name" value="INCENP_ARK-bind"/>
    <property type="match status" value="1"/>
</dbReference>
<feature type="compositionally biased region" description="Low complexity" evidence="8">
    <location>
        <begin position="990"/>
        <end position="1001"/>
    </location>
</feature>
<evidence type="ECO:0000259" key="9">
    <source>
        <dbReference type="Pfam" id="PF03941"/>
    </source>
</evidence>
<evidence type="ECO:0000256" key="1">
    <source>
        <dbReference type="ARBA" id="ARBA00004123"/>
    </source>
</evidence>
<dbReference type="Proteomes" id="UP000747399">
    <property type="component" value="Unassembled WGS sequence"/>
</dbReference>
<feature type="compositionally biased region" description="Basic and acidic residues" evidence="8">
    <location>
        <begin position="1126"/>
        <end position="1163"/>
    </location>
</feature>
<feature type="region of interest" description="Disordered" evidence="8">
    <location>
        <begin position="935"/>
        <end position="965"/>
    </location>
</feature>
<comment type="subcellular location">
    <subcellularLocation>
        <location evidence="2">Cytoplasm</location>
        <location evidence="2">Cytoskeleton</location>
        <location evidence="2">Spindle</location>
    </subcellularLocation>
    <subcellularLocation>
        <location evidence="1">Nucleus</location>
    </subcellularLocation>
</comment>
<feature type="region of interest" description="Disordered" evidence="8">
    <location>
        <begin position="990"/>
        <end position="1017"/>
    </location>
</feature>
<keyword evidence="11" id="KW-1185">Reference proteome</keyword>
<dbReference type="InterPro" id="IPR050875">
    <property type="entry name" value="Troponin_I"/>
</dbReference>
<feature type="compositionally biased region" description="Basic and acidic residues" evidence="8">
    <location>
        <begin position="71"/>
        <end position="80"/>
    </location>
</feature>
<comment type="caution">
    <text evidence="10">The sequence shown here is derived from an EMBL/GenBank/DDBJ whole genome shotgun (WGS) entry which is preliminary data.</text>
</comment>
<feature type="compositionally biased region" description="Polar residues" evidence="8">
    <location>
        <begin position="840"/>
        <end position="858"/>
    </location>
</feature>
<accession>A0A8J4BL92</accession>
<organism evidence="10 11">
    <name type="scientific">Volvox africanus</name>
    <dbReference type="NCBI Taxonomy" id="51714"/>
    <lineage>
        <taxon>Eukaryota</taxon>
        <taxon>Viridiplantae</taxon>
        <taxon>Chlorophyta</taxon>
        <taxon>core chlorophytes</taxon>
        <taxon>Chlorophyceae</taxon>
        <taxon>CS clade</taxon>
        <taxon>Chlamydomonadales</taxon>
        <taxon>Volvocaceae</taxon>
        <taxon>Volvox</taxon>
    </lineage>
</organism>
<proteinExistence type="inferred from homology"/>
<keyword evidence="5" id="KW-0206">Cytoskeleton</keyword>
<evidence type="ECO:0000256" key="8">
    <source>
        <dbReference type="SAM" id="MobiDB-lite"/>
    </source>
</evidence>
<evidence type="ECO:0000256" key="6">
    <source>
        <dbReference type="ARBA" id="ARBA00023242"/>
    </source>
</evidence>
<feature type="region of interest" description="Disordered" evidence="8">
    <location>
        <begin position="534"/>
        <end position="567"/>
    </location>
</feature>
<feature type="region of interest" description="Disordered" evidence="8">
    <location>
        <begin position="1433"/>
        <end position="1462"/>
    </location>
</feature>
<sequence>MAAVRKALVTRFQDLLANRQEERRHLEELANGLREDVQNLVAQASHRVYQLRGRTIVITTPEGSRRKKTARTNDHQETKSELSAGAEEEIEIGGPAGPVAPVPAGKLEQAHQAGTRPSNEQDREDAEPVEPDASTAQSGQKRGRSRPGGASKAKSKRAKAQAVQSVPGGQLDAAAVPGQGSIQQPSRDGPTMATKHIDVSADATAALCQNESISEVPAAQLQEDPAGKGTRRSRNRVQKQAAKQVPCDSHMGQEAGQPECAGGAERPRPPQSVAFSPRVTRARRAQPAANSQRAAPSAAAKPTGGRSTRQKRDMVEAQLGSPGLHPKTKPATVNGVSVPPAPAVNAPTPAAAVTPARNVDPAAASRQANIGGSASVADLKSMQVAKAMPRRGACPSTSGTDPSVGPQPRETDSSLPLPPTDKPEVYLRKGESDDVALQPAAMTMMQPDSGQAVCSKDGAQEWSASSQPENRVHAQQPPSEKMSIAPPDNVRRMGAHIAATIAMFCGKTAPGAVGPSSTAAGPARVENAKLDPTGANALSADASKGLPGDLAPEAGPSESTNSYEQFFSFGTNPKEHSSPPMPHFGPAVEQVTAACDVMTVTATPEEGPDGPPEDLPTEADVPEMSVRHCGQASSALAAEPSNAAEQTADHHEPPDEILEVDVLDNPDMPDLVGERVSCDGEPDGADLEATVRGEVRNRSLSLSLAPQSPIVLIAGAAVDTQQQAAVGDADPGDIGCPGGSGNDVAEWKTSQAQLCTVADDAEDEVDDGIDDALKVRLADPESNLCGAIEEREEADSENAAVGFEAEDTQTCFGGNAIDEGGEADDREEPVACEGSGADTCASTGPSASVPAGSQSGEAQSRLKEGGVGAEMPAQPNKPKGGNLVSSIRSFLPQRTVPSPAPAAGKKPVKVKALEAAQAVKQKEAVRQAERALARAAAVERQRQGQGDAEPSNAKPGTQAPSSVRLTPTKSFTQQGADHVATCTTTGGVIPPAHAAATSTAAPDEKRNESGTGGVQTTSVGSVLAKAAFFQLKEEQNRKPAVDLGAGRKHAGGVTAAQGAVPSYKAGANARAALAAGDNETALSASATATAPALVPPSTATNPQSLGTAASSRGLNPALAAAPSETVADKQKRVEAKRREEEERRRAELEARTKAKDDKMRNIEAAKQQQRQGGGGGAPRPPPPLIPNPFAAQVMGKRPPLNASVTSSGPAPAVQVKPEPESNKIGPAGPIAAKTPGPKLGTVKTPAPKAAPLASNMVSPAVQMQIKLLPAVHSQGPAADGTKANACAPALPKPRLAGLAKQAQGGVPVVGAADQQTATDNDLTPGAEDLTEEERRNVHAIQMSPYVMQVKPRTPGMPNSTKPVYANYEISPYRSDSDSDDDMEQSRRGKPVPPWAAHEKILLAMQAQSGINPDTIFGTYPSTIDIVRVFADMPPPGKTDARGRPRRDYRRRGSSGIWDADMF</sequence>
<reference evidence="10" key="1">
    <citation type="journal article" date="2021" name="Proc. Natl. Acad. Sci. U.S.A.">
        <title>Three genomes in the algal genus Volvox reveal the fate of a haploid sex-determining region after a transition to homothallism.</title>
        <authorList>
            <person name="Yamamoto K."/>
            <person name="Hamaji T."/>
            <person name="Kawai-Toyooka H."/>
            <person name="Matsuzaki R."/>
            <person name="Takahashi F."/>
            <person name="Nishimura Y."/>
            <person name="Kawachi M."/>
            <person name="Noguchi H."/>
            <person name="Minakuchi Y."/>
            <person name="Umen J.G."/>
            <person name="Toyoda A."/>
            <person name="Nozaki H."/>
        </authorList>
    </citation>
    <scope>NUCLEOTIDE SEQUENCE</scope>
    <source>
        <strain evidence="10">NIES-3780</strain>
    </source>
</reference>
<evidence type="ECO:0000256" key="7">
    <source>
        <dbReference type="SAM" id="Coils"/>
    </source>
</evidence>
<feature type="compositionally biased region" description="Basic residues" evidence="8">
    <location>
        <begin position="1443"/>
        <end position="1452"/>
    </location>
</feature>
<evidence type="ECO:0000256" key="3">
    <source>
        <dbReference type="ARBA" id="ARBA00010042"/>
    </source>
</evidence>
<evidence type="ECO:0000256" key="4">
    <source>
        <dbReference type="ARBA" id="ARBA00022490"/>
    </source>
</evidence>
<feature type="region of interest" description="Disordered" evidence="8">
    <location>
        <begin position="630"/>
        <end position="655"/>
    </location>
</feature>
<keyword evidence="4" id="KW-0963">Cytoplasm</keyword>
<feature type="compositionally biased region" description="Basic and acidic residues" evidence="8">
    <location>
        <begin position="421"/>
        <end position="431"/>
    </location>
</feature>
<feature type="compositionally biased region" description="Low complexity" evidence="8">
    <location>
        <begin position="343"/>
        <end position="356"/>
    </location>
</feature>
<dbReference type="PANTHER" id="PTHR13738:SF1">
    <property type="entry name" value="TROPONIN I"/>
    <property type="match status" value="1"/>
</dbReference>
<feature type="compositionally biased region" description="Polar residues" evidence="8">
    <location>
        <begin position="954"/>
        <end position="965"/>
    </location>
</feature>
<feature type="compositionally biased region" description="Low complexity" evidence="8">
    <location>
        <begin position="285"/>
        <end position="300"/>
    </location>
</feature>
<protein>
    <recommendedName>
        <fullName evidence="9">Inner centromere protein ARK-binding domain-containing protein</fullName>
    </recommendedName>
</protein>
<feature type="region of interest" description="Disordered" evidence="8">
    <location>
        <begin position="60"/>
        <end position="193"/>
    </location>
</feature>
<feature type="region of interest" description="Disordered" evidence="8">
    <location>
        <begin position="1121"/>
        <end position="1247"/>
    </location>
</feature>
<feature type="region of interest" description="Disordered" evidence="8">
    <location>
        <begin position="1370"/>
        <end position="1392"/>
    </location>
</feature>
<evidence type="ECO:0000256" key="5">
    <source>
        <dbReference type="ARBA" id="ARBA00023212"/>
    </source>
</evidence>
<evidence type="ECO:0000313" key="11">
    <source>
        <dbReference type="Proteomes" id="UP000747399"/>
    </source>
</evidence>
<gene>
    <name evidence="10" type="ORF">Vafri_18444</name>
</gene>
<feature type="compositionally biased region" description="Polar residues" evidence="8">
    <location>
        <begin position="557"/>
        <end position="567"/>
    </location>
</feature>
<evidence type="ECO:0000313" key="10">
    <source>
        <dbReference type="EMBL" id="GIL64541.1"/>
    </source>
</evidence>
<name>A0A8J4BL92_9CHLO</name>
<dbReference type="PANTHER" id="PTHR13738">
    <property type="entry name" value="TROPONIN I"/>
    <property type="match status" value="1"/>
</dbReference>
<feature type="region of interest" description="Disordered" evidence="8">
    <location>
        <begin position="811"/>
        <end position="884"/>
    </location>
</feature>
<feature type="domain" description="Inner centromere protein ARK-binding" evidence="9">
    <location>
        <begin position="1375"/>
        <end position="1429"/>
    </location>
</feature>
<dbReference type="GO" id="GO:0005819">
    <property type="term" value="C:spindle"/>
    <property type="evidence" value="ECO:0007669"/>
    <property type="project" value="UniProtKB-SubCell"/>
</dbReference>
<feature type="coiled-coil region" evidence="7">
    <location>
        <begin position="16"/>
        <end position="43"/>
    </location>
</feature>
<dbReference type="EMBL" id="BNCO01000067">
    <property type="protein sequence ID" value="GIL64541.1"/>
    <property type="molecule type" value="Genomic_DNA"/>
</dbReference>
<keyword evidence="6" id="KW-0539">Nucleus</keyword>
<comment type="similarity">
    <text evidence="3">Belongs to the INCENP family.</text>
</comment>